<dbReference type="InterPro" id="IPR043519">
    <property type="entry name" value="NT_sf"/>
</dbReference>
<name>A0A2S7WS71_9FLAO</name>
<dbReference type="EMBL" id="MSCN01000001">
    <property type="protein sequence ID" value="PQJ80439.1"/>
    <property type="molecule type" value="Genomic_DNA"/>
</dbReference>
<dbReference type="SUPFAM" id="SSF81301">
    <property type="entry name" value="Nucleotidyltransferase"/>
    <property type="match status" value="1"/>
</dbReference>
<organism evidence="2 3">
    <name type="scientific">Polaribacter porphyrae</name>
    <dbReference type="NCBI Taxonomy" id="1137780"/>
    <lineage>
        <taxon>Bacteria</taxon>
        <taxon>Pseudomonadati</taxon>
        <taxon>Bacteroidota</taxon>
        <taxon>Flavobacteriia</taxon>
        <taxon>Flavobacteriales</taxon>
        <taxon>Flavobacteriaceae</taxon>
    </lineage>
</organism>
<dbReference type="PANTHER" id="PTHR47837">
    <property type="entry name" value="GTP PYROPHOSPHOKINASE YJBM"/>
    <property type="match status" value="1"/>
</dbReference>
<sequence>MGKTLVTKGDVNRLGDIIRKEYPDVTNQTKKQIQEHRVSFKEITNKTFNDLSLLCRRVNKNAIITYRLKRIETIIGKLQRLDKKQKFSRMWDISGCRCIVDNDREVYRLEKLINKHFSVRKTNDYINDPQPSGYKSLHIYIEDDKKDKIVEIQIRNRVDHNWATLVEITDLLFDSELKEKGKDKKLQNFLYLLSKKKSLKFEDKEYVASIVKKYKYFEKLSNVFTRNYLKVRNRWFELEAMYNHKFFLIETRKNEIPKIDSFLLFNKAESEYFKRYLQNEESNIVLTHLLKPTYKNMSSAYSNYILTVHSVLDDIITILQELILESVKSKKTFSF</sequence>
<evidence type="ECO:0000313" key="2">
    <source>
        <dbReference type="EMBL" id="PQJ80439.1"/>
    </source>
</evidence>
<dbReference type="SMART" id="SM00954">
    <property type="entry name" value="RelA_SpoT"/>
    <property type="match status" value="1"/>
</dbReference>
<comment type="caution">
    <text evidence="2">The sequence shown here is derived from an EMBL/GenBank/DDBJ whole genome shotgun (WGS) entry which is preliminary data.</text>
</comment>
<dbReference type="Pfam" id="PF04607">
    <property type="entry name" value="RelA_SpoT"/>
    <property type="match status" value="1"/>
</dbReference>
<evidence type="ECO:0000313" key="3">
    <source>
        <dbReference type="Proteomes" id="UP000238882"/>
    </source>
</evidence>
<dbReference type="AlphaFoldDB" id="A0A2S7WS71"/>
<gene>
    <name evidence="2" type="ORF">BTO18_15225</name>
</gene>
<dbReference type="Gene3D" id="3.30.460.10">
    <property type="entry name" value="Beta Polymerase, domain 2"/>
    <property type="match status" value="1"/>
</dbReference>
<dbReference type="CDD" id="cd05399">
    <property type="entry name" value="NT_Rel-Spo_like"/>
    <property type="match status" value="1"/>
</dbReference>
<dbReference type="PANTHER" id="PTHR47837:SF1">
    <property type="entry name" value="GTP PYROPHOSPHOKINASE YJBM"/>
    <property type="match status" value="1"/>
</dbReference>
<dbReference type="InterPro" id="IPR052366">
    <property type="entry name" value="GTP_Pyrophosphokinase"/>
</dbReference>
<reference evidence="2 3" key="1">
    <citation type="submission" date="2016-12" db="EMBL/GenBank/DDBJ databases">
        <title>Trade-off between light-utilization and light-protection in marine flavobacteria.</title>
        <authorList>
            <person name="Kumagai Y."/>
            <person name="Yoshizawa S."/>
            <person name="Kogure K."/>
            <person name="Iwasaki W."/>
        </authorList>
    </citation>
    <scope>NUCLEOTIDE SEQUENCE [LARGE SCALE GENOMIC DNA]</scope>
    <source>
        <strain evidence="2 3">NBRC 108759</strain>
    </source>
</reference>
<dbReference type="OrthoDB" id="9801824at2"/>
<dbReference type="RefSeq" id="WP_105017041.1">
    <property type="nucleotide sequence ID" value="NZ_MSCN01000001.1"/>
</dbReference>
<dbReference type="Proteomes" id="UP000238882">
    <property type="component" value="Unassembled WGS sequence"/>
</dbReference>
<protein>
    <recommendedName>
        <fullName evidence="1">RelA/SpoT domain-containing protein</fullName>
    </recommendedName>
</protein>
<dbReference type="GO" id="GO:0015969">
    <property type="term" value="P:guanosine tetraphosphate metabolic process"/>
    <property type="evidence" value="ECO:0007669"/>
    <property type="project" value="InterPro"/>
</dbReference>
<dbReference type="InterPro" id="IPR007685">
    <property type="entry name" value="RelA_SpoT"/>
</dbReference>
<accession>A0A2S7WS71</accession>
<keyword evidence="3" id="KW-1185">Reference proteome</keyword>
<feature type="domain" description="RelA/SpoT" evidence="1">
    <location>
        <begin position="66"/>
        <end position="177"/>
    </location>
</feature>
<evidence type="ECO:0000259" key="1">
    <source>
        <dbReference type="SMART" id="SM00954"/>
    </source>
</evidence>
<proteinExistence type="predicted"/>